<dbReference type="Proteomes" id="UP000034491">
    <property type="component" value="Unassembled WGS sequence"/>
</dbReference>
<organism evidence="4 5">
    <name type="scientific">Kiloniella litopenaei</name>
    <dbReference type="NCBI Taxonomy" id="1549748"/>
    <lineage>
        <taxon>Bacteria</taxon>
        <taxon>Pseudomonadati</taxon>
        <taxon>Pseudomonadota</taxon>
        <taxon>Alphaproteobacteria</taxon>
        <taxon>Rhodospirillales</taxon>
        <taxon>Kiloniellaceae</taxon>
        <taxon>Kiloniella</taxon>
    </lineage>
</organism>
<dbReference type="PROSITE" id="PS01227">
    <property type="entry name" value="UPF0012"/>
    <property type="match status" value="1"/>
</dbReference>
<reference evidence="4 5" key="1">
    <citation type="submission" date="2015-03" db="EMBL/GenBank/DDBJ databases">
        <title>Genome sequence of Kiloniella sp. P1-1, isolated from the gut microflora of Pacific white shrimp, Penaeus vannamei.</title>
        <authorList>
            <person name="Shao Z."/>
            <person name="Wang L."/>
            <person name="Li X."/>
        </authorList>
    </citation>
    <scope>NUCLEOTIDE SEQUENCE [LARGE SCALE GENOMIC DNA]</scope>
    <source>
        <strain evidence="4 5">P1-1</strain>
    </source>
</reference>
<proteinExistence type="inferred from homology"/>
<dbReference type="SUPFAM" id="SSF56317">
    <property type="entry name" value="Carbon-nitrogen hydrolase"/>
    <property type="match status" value="1"/>
</dbReference>
<dbReference type="PANTHER" id="PTHR23088">
    <property type="entry name" value="NITRILASE-RELATED"/>
    <property type="match status" value="1"/>
</dbReference>
<feature type="domain" description="CN hydrolase" evidence="3">
    <location>
        <begin position="4"/>
        <end position="251"/>
    </location>
</feature>
<dbReference type="PANTHER" id="PTHR23088:SF27">
    <property type="entry name" value="DEAMINATED GLUTATHIONE AMIDASE"/>
    <property type="match status" value="1"/>
</dbReference>
<dbReference type="OrthoDB" id="9811121at2"/>
<dbReference type="RefSeq" id="WP_046510075.1">
    <property type="nucleotide sequence ID" value="NZ_LANI01000036.1"/>
</dbReference>
<accession>A0A0M2R0U5</accession>
<dbReference type="InterPro" id="IPR045254">
    <property type="entry name" value="Nit1/2_C-N_Hydrolase"/>
</dbReference>
<dbReference type="AlphaFoldDB" id="A0A0M2R0U5"/>
<dbReference type="GO" id="GO:0016811">
    <property type="term" value="F:hydrolase activity, acting on carbon-nitrogen (but not peptide) bonds, in linear amides"/>
    <property type="evidence" value="ECO:0007669"/>
    <property type="project" value="InterPro"/>
</dbReference>
<keyword evidence="5" id="KW-1185">Reference proteome</keyword>
<dbReference type="InterPro" id="IPR001110">
    <property type="entry name" value="UPF0012_CS"/>
</dbReference>
<evidence type="ECO:0000259" key="3">
    <source>
        <dbReference type="PROSITE" id="PS50263"/>
    </source>
</evidence>
<dbReference type="CDD" id="cd07572">
    <property type="entry name" value="nit"/>
    <property type="match status" value="1"/>
</dbReference>
<keyword evidence="2 4" id="KW-0378">Hydrolase</keyword>
<comment type="caution">
    <text evidence="4">The sequence shown here is derived from an EMBL/GenBank/DDBJ whole genome shotgun (WGS) entry which is preliminary data.</text>
</comment>
<dbReference type="PROSITE" id="PS50263">
    <property type="entry name" value="CN_HYDROLASE"/>
    <property type="match status" value="1"/>
</dbReference>
<evidence type="ECO:0000313" key="4">
    <source>
        <dbReference type="EMBL" id="KKJ75246.1"/>
    </source>
</evidence>
<gene>
    <name evidence="4" type="ORF">WH95_19430</name>
</gene>
<dbReference type="EMBL" id="LANI01000036">
    <property type="protein sequence ID" value="KKJ75246.1"/>
    <property type="molecule type" value="Genomic_DNA"/>
</dbReference>
<protein>
    <submittedName>
        <fullName evidence="4">Amidohydrolase</fullName>
    </submittedName>
</protein>
<evidence type="ECO:0000256" key="1">
    <source>
        <dbReference type="ARBA" id="ARBA00010613"/>
    </source>
</evidence>
<evidence type="ECO:0000313" key="5">
    <source>
        <dbReference type="Proteomes" id="UP000034491"/>
    </source>
</evidence>
<dbReference type="STRING" id="1549748.WH95_19430"/>
<dbReference type="Gene3D" id="3.60.110.10">
    <property type="entry name" value="Carbon-nitrogen hydrolase"/>
    <property type="match status" value="1"/>
</dbReference>
<dbReference type="InterPro" id="IPR003010">
    <property type="entry name" value="C-N_Hydrolase"/>
</dbReference>
<dbReference type="InterPro" id="IPR036526">
    <property type="entry name" value="C-N_Hydrolase_sf"/>
</dbReference>
<dbReference type="Pfam" id="PF00795">
    <property type="entry name" value="CN_hydrolase"/>
    <property type="match status" value="1"/>
</dbReference>
<evidence type="ECO:0000256" key="2">
    <source>
        <dbReference type="ARBA" id="ARBA00022801"/>
    </source>
</evidence>
<comment type="similarity">
    <text evidence="1">Belongs to the carbon-nitrogen hydrolase superfamily. NIT1/NIT2 family.</text>
</comment>
<sequence length="273" mass="29878">MNTFKAACVQLTADRDDDVTLGPACDLIRQAHGLGAEYVQTPECTTMMEPNKKLTLEKALPEKNHPSVKAFSELAAELGIWLHIGSLIVGTQEKRAANRAFLFSPQGEIAARYDKIHMFDVVIPDGQSYRESATFRPGEQAVVAKLPWAELGMAICYDVRFPYLFRAQAKKGATILTAPAAFTKFTGEAHWHTLLKARAIENGCFVIAAGQCGVHAEGRETYGHSLVIAPWGEILADGGDQPGVIVADIDLDRVKQARDMVPSINHDRDFTLS</sequence>
<name>A0A0M2R0U5_9PROT</name>